<evidence type="ECO:0000259" key="2">
    <source>
        <dbReference type="Pfam" id="PF24883"/>
    </source>
</evidence>
<feature type="domain" description="Nephrocystin 3-like N-terminal" evidence="2">
    <location>
        <begin position="24"/>
        <end position="189"/>
    </location>
</feature>
<protein>
    <recommendedName>
        <fullName evidence="2">Nephrocystin 3-like N-terminal domain-containing protein</fullName>
    </recommendedName>
</protein>
<reference evidence="3" key="1">
    <citation type="journal article" date="2020" name="Stud. Mycol.">
        <title>101 Dothideomycetes genomes: a test case for predicting lifestyles and emergence of pathogens.</title>
        <authorList>
            <person name="Haridas S."/>
            <person name="Albert R."/>
            <person name="Binder M."/>
            <person name="Bloem J."/>
            <person name="Labutti K."/>
            <person name="Salamov A."/>
            <person name="Andreopoulos B."/>
            <person name="Baker S."/>
            <person name="Barry K."/>
            <person name="Bills G."/>
            <person name="Bluhm B."/>
            <person name="Cannon C."/>
            <person name="Castanera R."/>
            <person name="Culley D."/>
            <person name="Daum C."/>
            <person name="Ezra D."/>
            <person name="Gonzalez J."/>
            <person name="Henrissat B."/>
            <person name="Kuo A."/>
            <person name="Liang C."/>
            <person name="Lipzen A."/>
            <person name="Lutzoni F."/>
            <person name="Magnuson J."/>
            <person name="Mondo S."/>
            <person name="Nolan M."/>
            <person name="Ohm R."/>
            <person name="Pangilinan J."/>
            <person name="Park H.-J."/>
            <person name="Ramirez L."/>
            <person name="Alfaro M."/>
            <person name="Sun H."/>
            <person name="Tritt A."/>
            <person name="Yoshinaga Y."/>
            <person name="Zwiers L.-H."/>
            <person name="Turgeon B."/>
            <person name="Goodwin S."/>
            <person name="Spatafora J."/>
            <person name="Crous P."/>
            <person name="Grigoriev I."/>
        </authorList>
    </citation>
    <scope>NUCLEOTIDE SEQUENCE</scope>
    <source>
        <strain evidence="3">CBS 207.26</strain>
    </source>
</reference>
<dbReference type="AlphaFoldDB" id="A0A6A6DW18"/>
<dbReference type="SUPFAM" id="SSF52540">
    <property type="entry name" value="P-loop containing nucleoside triphosphate hydrolases"/>
    <property type="match status" value="1"/>
</dbReference>
<organism evidence="3 4">
    <name type="scientific">Zopfia rhizophila CBS 207.26</name>
    <dbReference type="NCBI Taxonomy" id="1314779"/>
    <lineage>
        <taxon>Eukaryota</taxon>
        <taxon>Fungi</taxon>
        <taxon>Dikarya</taxon>
        <taxon>Ascomycota</taxon>
        <taxon>Pezizomycotina</taxon>
        <taxon>Dothideomycetes</taxon>
        <taxon>Dothideomycetes incertae sedis</taxon>
        <taxon>Zopfiaceae</taxon>
        <taxon>Zopfia</taxon>
    </lineage>
</organism>
<accession>A0A6A6DW18</accession>
<dbReference type="Pfam" id="PF24883">
    <property type="entry name" value="NPHP3_N"/>
    <property type="match status" value="1"/>
</dbReference>
<dbReference type="PANTHER" id="PTHR10039">
    <property type="entry name" value="AMELOGENIN"/>
    <property type="match status" value="1"/>
</dbReference>
<proteinExistence type="predicted"/>
<keyword evidence="4" id="KW-1185">Reference proteome</keyword>
<evidence type="ECO:0000256" key="1">
    <source>
        <dbReference type="ARBA" id="ARBA00022737"/>
    </source>
</evidence>
<evidence type="ECO:0000313" key="3">
    <source>
        <dbReference type="EMBL" id="KAF2182975.1"/>
    </source>
</evidence>
<dbReference type="Gene3D" id="3.40.50.300">
    <property type="entry name" value="P-loop containing nucleotide triphosphate hydrolases"/>
    <property type="match status" value="1"/>
</dbReference>
<dbReference type="InterPro" id="IPR056884">
    <property type="entry name" value="NPHP3-like_N"/>
</dbReference>
<sequence>MTAFDERYVVSQHYHKQISSRLEGTCEWIFSHSAYRTWVSESFPDEVSKFLWVCGPAGYGKTVLTARLIEHFKDSLASPMAYFFSSPHALSGGQPSDIVRSWIAQIAQAEPDTLELVRGYCERDGAGSTASESDIWSVFHSIMSQKRNYSLFLDGFDEYTRLDDGRAQFLHKLKKAAERTASRIPVSSRDESDIKTELYPDTSQVTGYVLLQCRISREDVRHDITLYSRSVVDKKLPKKDENLRQSLARQLADKCEGMFLWIKLQQDHLRGGKNGKQLQDIVESMPLGLTKTYERNWKTI</sequence>
<gene>
    <name evidence="3" type="ORF">K469DRAFT_217806</name>
</gene>
<name>A0A6A6DW18_9PEZI</name>
<evidence type="ECO:0000313" key="4">
    <source>
        <dbReference type="Proteomes" id="UP000800200"/>
    </source>
</evidence>
<dbReference type="InterPro" id="IPR027417">
    <property type="entry name" value="P-loop_NTPase"/>
</dbReference>
<dbReference type="Proteomes" id="UP000800200">
    <property type="component" value="Unassembled WGS sequence"/>
</dbReference>
<dbReference type="EMBL" id="ML994645">
    <property type="protein sequence ID" value="KAF2182975.1"/>
    <property type="molecule type" value="Genomic_DNA"/>
</dbReference>
<keyword evidence="1" id="KW-0677">Repeat</keyword>
<dbReference type="OrthoDB" id="3943271at2759"/>